<keyword evidence="2" id="KW-0378">Hydrolase</keyword>
<evidence type="ECO:0000256" key="1">
    <source>
        <dbReference type="SAM" id="MobiDB-lite"/>
    </source>
</evidence>
<feature type="compositionally biased region" description="Polar residues" evidence="1">
    <location>
        <begin position="67"/>
        <end position="80"/>
    </location>
</feature>
<dbReference type="RefSeq" id="WP_303551088.1">
    <property type="nucleotide sequence ID" value="NZ_JAUOPG010000008.1"/>
</dbReference>
<dbReference type="GO" id="GO:0008237">
    <property type="term" value="F:metallopeptidase activity"/>
    <property type="evidence" value="ECO:0007669"/>
    <property type="project" value="UniProtKB-KW"/>
</dbReference>
<sequence length="289" mass="30810">MMITQVSSSITLSSSAAKRPDADSVSSSLSSQKNQALDKPVTPHSISGVPESGASESSTAASGAESVNQVQGSAAVTNESTEADLQIEAEIKALAERDREVRTHEQIHASIGGKHASSPSYSYERGPDGQQYAVEGEVRIDTSPVADDPQATLEKAEVIMRAALSVAEPSTADRQVAADARAMAAEARAEILRIESNEQGTEAAKEPDDEAVSEVEQEKAQQDEDMADALNEAQQQQNEVQTSVAEQFQAFNERLNDINMAMRRMNSVLVETGAFSKLFPEGSVIDKSV</sequence>
<evidence type="ECO:0000313" key="2">
    <source>
        <dbReference type="EMBL" id="MDO6454421.1"/>
    </source>
</evidence>
<protein>
    <submittedName>
        <fullName evidence="2">Metalloprotease CJM1_0395 family protein</fullName>
    </submittedName>
</protein>
<dbReference type="Pfam" id="PF12118">
    <property type="entry name" value="SprA-related"/>
    <property type="match status" value="1"/>
</dbReference>
<keyword evidence="2" id="KW-0482">Metalloprotease</keyword>
<proteinExistence type="predicted"/>
<name>A0AAW7XJ28_9GAMM</name>
<feature type="compositionally biased region" description="Low complexity" evidence="1">
    <location>
        <begin position="51"/>
        <end position="66"/>
    </location>
</feature>
<feature type="region of interest" description="Disordered" evidence="1">
    <location>
        <begin position="1"/>
        <end position="128"/>
    </location>
</feature>
<reference evidence="2" key="1">
    <citation type="submission" date="2023-07" db="EMBL/GenBank/DDBJ databases">
        <title>Genome content predicts the carbon catabolic preferences of heterotrophic bacteria.</title>
        <authorList>
            <person name="Gralka M."/>
        </authorList>
    </citation>
    <scope>NUCLEOTIDE SEQUENCE</scope>
    <source>
        <strain evidence="2">I2M16</strain>
    </source>
</reference>
<dbReference type="Proteomes" id="UP001169862">
    <property type="component" value="Unassembled WGS sequence"/>
</dbReference>
<feature type="compositionally biased region" description="Basic and acidic residues" evidence="1">
    <location>
        <begin position="89"/>
        <end position="107"/>
    </location>
</feature>
<comment type="caution">
    <text evidence="2">The sequence shown here is derived from an EMBL/GenBank/DDBJ whole genome shotgun (WGS) entry which is preliminary data.</text>
</comment>
<keyword evidence="2" id="KW-0645">Protease</keyword>
<accession>A0AAW7XJ28</accession>
<evidence type="ECO:0000313" key="3">
    <source>
        <dbReference type="Proteomes" id="UP001169862"/>
    </source>
</evidence>
<dbReference type="AlphaFoldDB" id="A0AAW7XJ28"/>
<feature type="region of interest" description="Disordered" evidence="1">
    <location>
        <begin position="194"/>
        <end position="239"/>
    </location>
</feature>
<gene>
    <name evidence="2" type="ORF">Q4490_12675</name>
</gene>
<dbReference type="InterPro" id="IPR021973">
    <property type="entry name" value="SprA-related"/>
</dbReference>
<dbReference type="EMBL" id="JAUOPG010000008">
    <property type="protein sequence ID" value="MDO6454421.1"/>
    <property type="molecule type" value="Genomic_DNA"/>
</dbReference>
<organism evidence="2 3">
    <name type="scientific">Neptunomonas phycophila</name>
    <dbReference type="NCBI Taxonomy" id="1572645"/>
    <lineage>
        <taxon>Bacteria</taxon>
        <taxon>Pseudomonadati</taxon>
        <taxon>Pseudomonadota</taxon>
        <taxon>Gammaproteobacteria</taxon>
        <taxon>Oceanospirillales</taxon>
        <taxon>Oceanospirillaceae</taxon>
        <taxon>Neptunomonas</taxon>
    </lineage>
</organism>